<keyword evidence="1" id="KW-0732">Signal</keyword>
<feature type="signal peptide" evidence="1">
    <location>
        <begin position="1"/>
        <end position="21"/>
    </location>
</feature>
<accession>A0A5C6D822</accession>
<protein>
    <recommendedName>
        <fullName evidence="2">SGNH hydrolase-type esterase domain-containing protein</fullName>
    </recommendedName>
</protein>
<dbReference type="Proteomes" id="UP000319143">
    <property type="component" value="Unassembled WGS sequence"/>
</dbReference>
<proteinExistence type="predicted"/>
<organism evidence="3 4">
    <name type="scientific">Novipirellula artificiosorum</name>
    <dbReference type="NCBI Taxonomy" id="2528016"/>
    <lineage>
        <taxon>Bacteria</taxon>
        <taxon>Pseudomonadati</taxon>
        <taxon>Planctomycetota</taxon>
        <taxon>Planctomycetia</taxon>
        <taxon>Pirellulales</taxon>
        <taxon>Pirellulaceae</taxon>
        <taxon>Novipirellula</taxon>
    </lineage>
</organism>
<dbReference type="OrthoDB" id="9815670at2"/>
<gene>
    <name evidence="3" type="ORF">Poly41_57200</name>
</gene>
<evidence type="ECO:0000313" key="4">
    <source>
        <dbReference type="Proteomes" id="UP000319143"/>
    </source>
</evidence>
<dbReference type="GO" id="GO:0004622">
    <property type="term" value="F:phosphatidylcholine lysophospholipase activity"/>
    <property type="evidence" value="ECO:0007669"/>
    <property type="project" value="TreeGrafter"/>
</dbReference>
<dbReference type="PANTHER" id="PTHR30383:SF26">
    <property type="entry name" value="SGNH HYDROLASE-TYPE ESTERASE DOMAIN-CONTAINING PROTEIN"/>
    <property type="match status" value="1"/>
</dbReference>
<evidence type="ECO:0000259" key="2">
    <source>
        <dbReference type="Pfam" id="PF13472"/>
    </source>
</evidence>
<feature type="chain" id="PRO_5022882308" description="SGNH hydrolase-type esterase domain-containing protein" evidence="1">
    <location>
        <begin position="22"/>
        <end position="250"/>
    </location>
</feature>
<evidence type="ECO:0000313" key="3">
    <source>
        <dbReference type="EMBL" id="TWU32235.1"/>
    </source>
</evidence>
<dbReference type="InterPro" id="IPR013830">
    <property type="entry name" value="SGNH_hydro"/>
</dbReference>
<dbReference type="Pfam" id="PF13472">
    <property type="entry name" value="Lipase_GDSL_2"/>
    <property type="match status" value="1"/>
</dbReference>
<dbReference type="CDD" id="cd00229">
    <property type="entry name" value="SGNH_hydrolase"/>
    <property type="match status" value="1"/>
</dbReference>
<dbReference type="InterPro" id="IPR036514">
    <property type="entry name" value="SGNH_hydro_sf"/>
</dbReference>
<evidence type="ECO:0000256" key="1">
    <source>
        <dbReference type="SAM" id="SignalP"/>
    </source>
</evidence>
<dbReference type="RefSeq" id="WP_146530477.1">
    <property type="nucleotide sequence ID" value="NZ_SJPV01000013.1"/>
</dbReference>
<dbReference type="InterPro" id="IPR051532">
    <property type="entry name" value="Ester_Hydrolysis_Enzymes"/>
</dbReference>
<reference evidence="3 4" key="1">
    <citation type="submission" date="2019-02" db="EMBL/GenBank/DDBJ databases">
        <title>Deep-cultivation of Planctomycetes and their phenomic and genomic characterization uncovers novel biology.</title>
        <authorList>
            <person name="Wiegand S."/>
            <person name="Jogler M."/>
            <person name="Boedeker C."/>
            <person name="Pinto D."/>
            <person name="Vollmers J."/>
            <person name="Rivas-Marin E."/>
            <person name="Kohn T."/>
            <person name="Peeters S.H."/>
            <person name="Heuer A."/>
            <person name="Rast P."/>
            <person name="Oberbeckmann S."/>
            <person name="Bunk B."/>
            <person name="Jeske O."/>
            <person name="Meyerdierks A."/>
            <person name="Storesund J.E."/>
            <person name="Kallscheuer N."/>
            <person name="Luecker S."/>
            <person name="Lage O.M."/>
            <person name="Pohl T."/>
            <person name="Merkel B.J."/>
            <person name="Hornburger P."/>
            <person name="Mueller R.-W."/>
            <person name="Bruemmer F."/>
            <person name="Labrenz M."/>
            <person name="Spormann A.M."/>
            <person name="Op Den Camp H."/>
            <person name="Overmann J."/>
            <person name="Amann R."/>
            <person name="Jetten M.S.M."/>
            <person name="Mascher T."/>
            <person name="Medema M.H."/>
            <person name="Devos D.P."/>
            <person name="Kaster A.-K."/>
            <person name="Ovreas L."/>
            <person name="Rohde M."/>
            <person name="Galperin M.Y."/>
            <person name="Jogler C."/>
        </authorList>
    </citation>
    <scope>NUCLEOTIDE SEQUENCE [LARGE SCALE GENOMIC DNA]</scope>
    <source>
        <strain evidence="3 4">Poly41</strain>
    </source>
</reference>
<dbReference type="AlphaFoldDB" id="A0A5C6D822"/>
<name>A0A5C6D822_9BACT</name>
<sequence length="250" mass="27575" precursor="true">MKYLPNIIIALLIGSFASVDAAPPEAGSIAEKDTTQNWTFKPDPTLPNVLILGDSISIGYTLQVREHLQGKANVFRPMGRNENRRENCGGTTYGLENIDRWLAVQKWDVIHFNWGLHDLKHVKAPGSSDKSNDPDDPTQATLEEYTKNMQTIVGKLKATGAKLIFATTTPVVPGTRNPLRTPEAPVRYNAAARKIMEANNIQVNDLHAFALPHLDQWQKPRNVHFKPAGSDALAKQVATVITNALEAPNQ</sequence>
<keyword evidence="4" id="KW-1185">Reference proteome</keyword>
<dbReference type="Gene3D" id="3.40.50.1110">
    <property type="entry name" value="SGNH hydrolase"/>
    <property type="match status" value="1"/>
</dbReference>
<comment type="caution">
    <text evidence="3">The sequence shown here is derived from an EMBL/GenBank/DDBJ whole genome shotgun (WGS) entry which is preliminary data.</text>
</comment>
<dbReference type="PANTHER" id="PTHR30383">
    <property type="entry name" value="THIOESTERASE 1/PROTEASE 1/LYSOPHOSPHOLIPASE L1"/>
    <property type="match status" value="1"/>
</dbReference>
<dbReference type="EMBL" id="SJPV01000013">
    <property type="protein sequence ID" value="TWU32235.1"/>
    <property type="molecule type" value="Genomic_DNA"/>
</dbReference>
<feature type="domain" description="SGNH hydrolase-type esterase" evidence="2">
    <location>
        <begin position="51"/>
        <end position="231"/>
    </location>
</feature>
<dbReference type="SUPFAM" id="SSF52266">
    <property type="entry name" value="SGNH hydrolase"/>
    <property type="match status" value="1"/>
</dbReference>